<dbReference type="GO" id="GO:0052621">
    <property type="term" value="F:diguanylate cyclase activity"/>
    <property type="evidence" value="ECO:0007669"/>
    <property type="project" value="UniProtKB-EC"/>
</dbReference>
<dbReference type="SMART" id="SM00267">
    <property type="entry name" value="GGDEF"/>
    <property type="match status" value="1"/>
</dbReference>
<dbReference type="InterPro" id="IPR050469">
    <property type="entry name" value="Diguanylate_Cyclase"/>
</dbReference>
<sequence>MTTNSPPPSPASLQHRLKKIVLEYGVIMNWNTLNKCILMLILGCVTHLIWMLWKIFIWLNPSLWSMTNLGLIKQQIVLNLIFIVVLSSLIYPCIYWQHKAWVKRFLPYITVWCFITSLCRDAYLIGVLSPATLSSFVSLLTVGLILFPRSIVYSALIPSTLYLFVCGYLSLHGMLPYAPIFNLPNDTYANAFWVGSMLYFITPVVMICLILFEILLSQWRNREQLIQQLSRIDPLTNTYNRRSLNQYLEHIQRKKNQNYALVLLDLDHFKSINDCHGHHKGDEALILVGQLLKQHLRETDIVGRFGGEEFLLLLYHTTLEQAQHTAERCRAAIEHLELKDDNGSRIALTASFGISTAQSPLTPFQLLTQADKALYLAKASGRNQVHIFQAQTENGVSVP</sequence>
<evidence type="ECO:0000256" key="1">
    <source>
        <dbReference type="ARBA" id="ARBA00001946"/>
    </source>
</evidence>
<keyword evidence="7" id="KW-1185">Reference proteome</keyword>
<dbReference type="FunFam" id="3.30.70.270:FF:000001">
    <property type="entry name" value="Diguanylate cyclase domain protein"/>
    <property type="match status" value="1"/>
</dbReference>
<evidence type="ECO:0000313" key="6">
    <source>
        <dbReference type="EMBL" id="EOR02610.1"/>
    </source>
</evidence>
<evidence type="ECO:0000313" key="7">
    <source>
        <dbReference type="Proteomes" id="UP000016201"/>
    </source>
</evidence>
<dbReference type="CDD" id="cd01949">
    <property type="entry name" value="GGDEF"/>
    <property type="match status" value="1"/>
</dbReference>
<name>R9AKI3_9GAMM</name>
<dbReference type="GO" id="GO:1902201">
    <property type="term" value="P:negative regulation of bacterial-type flagellum-dependent cell motility"/>
    <property type="evidence" value="ECO:0007669"/>
    <property type="project" value="TreeGrafter"/>
</dbReference>
<dbReference type="PANTHER" id="PTHR45138">
    <property type="entry name" value="REGULATORY COMPONENTS OF SENSORY TRANSDUCTION SYSTEM"/>
    <property type="match status" value="1"/>
</dbReference>
<protein>
    <recommendedName>
        <fullName evidence="2">diguanylate cyclase</fullName>
        <ecNumber evidence="2">2.7.7.65</ecNumber>
    </recommendedName>
</protein>
<evidence type="ECO:0000259" key="5">
    <source>
        <dbReference type="PROSITE" id="PS50887"/>
    </source>
</evidence>
<feature type="transmembrane region" description="Helical" evidence="4">
    <location>
        <begin position="76"/>
        <end position="96"/>
    </location>
</feature>
<dbReference type="Proteomes" id="UP000016201">
    <property type="component" value="Unassembled WGS sequence"/>
</dbReference>
<comment type="caution">
    <text evidence="6">The sequence shown here is derived from an EMBL/GenBank/DDBJ whole genome shotgun (WGS) entry which is preliminary data.</text>
</comment>
<dbReference type="EC" id="2.7.7.65" evidence="2"/>
<keyword evidence="4" id="KW-0472">Membrane</keyword>
<accession>R9AKI3</accession>
<gene>
    <name evidence="6" type="ORF">I593_03884</name>
</gene>
<dbReference type="GO" id="GO:0005886">
    <property type="term" value="C:plasma membrane"/>
    <property type="evidence" value="ECO:0007669"/>
    <property type="project" value="TreeGrafter"/>
</dbReference>
<dbReference type="InterPro" id="IPR000160">
    <property type="entry name" value="GGDEF_dom"/>
</dbReference>
<proteinExistence type="predicted"/>
<feature type="transmembrane region" description="Helical" evidence="4">
    <location>
        <begin position="160"/>
        <end position="180"/>
    </location>
</feature>
<feature type="transmembrane region" description="Helical" evidence="4">
    <location>
        <begin position="131"/>
        <end position="148"/>
    </location>
</feature>
<dbReference type="NCBIfam" id="TIGR00254">
    <property type="entry name" value="GGDEF"/>
    <property type="match status" value="1"/>
</dbReference>
<dbReference type="PROSITE" id="PS50887">
    <property type="entry name" value="GGDEF"/>
    <property type="match status" value="1"/>
</dbReference>
<dbReference type="Gene3D" id="3.30.70.270">
    <property type="match status" value="1"/>
</dbReference>
<organism evidence="6 7">
    <name type="scientific">Acinetobacter tandoii DSM 14970 = CIP 107469</name>
    <dbReference type="NCBI Taxonomy" id="1120927"/>
    <lineage>
        <taxon>Bacteria</taxon>
        <taxon>Pseudomonadati</taxon>
        <taxon>Pseudomonadota</taxon>
        <taxon>Gammaproteobacteria</taxon>
        <taxon>Moraxellales</taxon>
        <taxon>Moraxellaceae</taxon>
        <taxon>Acinetobacter</taxon>
    </lineage>
</organism>
<keyword evidence="4" id="KW-1133">Transmembrane helix</keyword>
<feature type="transmembrane region" description="Helical" evidence="4">
    <location>
        <begin position="192"/>
        <end position="216"/>
    </location>
</feature>
<dbReference type="eggNOG" id="COG2199">
    <property type="taxonomic scope" value="Bacteria"/>
</dbReference>
<dbReference type="RefSeq" id="WP_016168855.1">
    <property type="nucleotide sequence ID" value="NZ_JHZG01000003.1"/>
</dbReference>
<dbReference type="AlphaFoldDB" id="R9AKI3"/>
<comment type="cofactor">
    <cofactor evidence="1">
        <name>Mg(2+)</name>
        <dbReference type="ChEBI" id="CHEBI:18420"/>
    </cofactor>
</comment>
<dbReference type="EMBL" id="AQFM01000048">
    <property type="protein sequence ID" value="EOR02610.1"/>
    <property type="molecule type" value="Genomic_DNA"/>
</dbReference>
<dbReference type="PATRIC" id="fig|1120927.3.peg.3780"/>
<feature type="domain" description="GGDEF" evidence="5">
    <location>
        <begin position="257"/>
        <end position="390"/>
    </location>
</feature>
<evidence type="ECO:0000256" key="4">
    <source>
        <dbReference type="SAM" id="Phobius"/>
    </source>
</evidence>
<dbReference type="GO" id="GO:0043709">
    <property type="term" value="P:cell adhesion involved in single-species biofilm formation"/>
    <property type="evidence" value="ECO:0007669"/>
    <property type="project" value="TreeGrafter"/>
</dbReference>
<dbReference type="Pfam" id="PF00990">
    <property type="entry name" value="GGDEF"/>
    <property type="match status" value="1"/>
</dbReference>
<keyword evidence="4" id="KW-0812">Transmembrane</keyword>
<evidence type="ECO:0000256" key="2">
    <source>
        <dbReference type="ARBA" id="ARBA00012528"/>
    </source>
</evidence>
<dbReference type="SUPFAM" id="SSF55073">
    <property type="entry name" value="Nucleotide cyclase"/>
    <property type="match status" value="1"/>
</dbReference>
<dbReference type="PANTHER" id="PTHR45138:SF9">
    <property type="entry name" value="DIGUANYLATE CYCLASE DGCM-RELATED"/>
    <property type="match status" value="1"/>
</dbReference>
<feature type="transmembrane region" description="Helical" evidence="4">
    <location>
        <begin position="37"/>
        <end position="56"/>
    </location>
</feature>
<evidence type="ECO:0000256" key="3">
    <source>
        <dbReference type="ARBA" id="ARBA00034247"/>
    </source>
</evidence>
<comment type="catalytic activity">
    <reaction evidence="3">
        <text>2 GTP = 3',3'-c-di-GMP + 2 diphosphate</text>
        <dbReference type="Rhea" id="RHEA:24898"/>
        <dbReference type="ChEBI" id="CHEBI:33019"/>
        <dbReference type="ChEBI" id="CHEBI:37565"/>
        <dbReference type="ChEBI" id="CHEBI:58805"/>
        <dbReference type="EC" id="2.7.7.65"/>
    </reaction>
</comment>
<dbReference type="InterPro" id="IPR043128">
    <property type="entry name" value="Rev_trsase/Diguanyl_cyclase"/>
</dbReference>
<reference evidence="6 7" key="1">
    <citation type="submission" date="2013-03" db="EMBL/GenBank/DDBJ databases">
        <title>The Genome Sequence of Acinetobacter tandoii CIP 107469.</title>
        <authorList>
            <consortium name="The Broad Institute Genome Sequencing Platform"/>
            <consortium name="The Broad Institute Genome Sequencing Center for Infectious Disease"/>
            <person name="Cerqueira G."/>
            <person name="Feldgarden M."/>
            <person name="Courvalin P."/>
            <person name="Perichon B."/>
            <person name="Grillot-Courvalin C."/>
            <person name="Clermont D."/>
            <person name="Rocha E."/>
            <person name="Yoon E.-J."/>
            <person name="Nemec A."/>
            <person name="Walker B."/>
            <person name="Young S.K."/>
            <person name="Zeng Q."/>
            <person name="Gargeya S."/>
            <person name="Fitzgerald M."/>
            <person name="Haas B."/>
            <person name="Abouelleil A."/>
            <person name="Alvarado L."/>
            <person name="Arachchi H.M."/>
            <person name="Berlin A.M."/>
            <person name="Chapman S.B."/>
            <person name="Dewar J."/>
            <person name="Goldberg J."/>
            <person name="Griggs A."/>
            <person name="Gujja S."/>
            <person name="Hansen M."/>
            <person name="Howarth C."/>
            <person name="Imamovic A."/>
            <person name="Larimer J."/>
            <person name="McCowan C."/>
            <person name="Murphy C."/>
            <person name="Neiman D."/>
            <person name="Pearson M."/>
            <person name="Priest M."/>
            <person name="Roberts A."/>
            <person name="Saif S."/>
            <person name="Shea T."/>
            <person name="Sisk P."/>
            <person name="Sykes S."/>
            <person name="Wortman J."/>
            <person name="Nusbaum C."/>
            <person name="Birren B."/>
        </authorList>
    </citation>
    <scope>NUCLEOTIDE SEQUENCE [LARGE SCALE GENOMIC DNA]</scope>
    <source>
        <strain evidence="6 7">CIP 107469</strain>
    </source>
</reference>
<dbReference type="InterPro" id="IPR029787">
    <property type="entry name" value="Nucleotide_cyclase"/>
</dbReference>